<dbReference type="PANTHER" id="PTHR31315">
    <property type="entry name" value="PROTEIN SIP5"/>
    <property type="match status" value="1"/>
</dbReference>
<dbReference type="Proteomes" id="UP000182235">
    <property type="component" value="Unassembled WGS sequence"/>
</dbReference>
<feature type="compositionally biased region" description="Polar residues" evidence="5">
    <location>
        <begin position="597"/>
        <end position="606"/>
    </location>
</feature>
<evidence type="ECO:0000256" key="5">
    <source>
        <dbReference type="SAM" id="MobiDB-lite"/>
    </source>
</evidence>
<evidence type="ECO:0000256" key="4">
    <source>
        <dbReference type="ARBA" id="ARBA00021336"/>
    </source>
</evidence>
<dbReference type="InterPro" id="IPR039301">
    <property type="entry name" value="Sip5/DA2"/>
</dbReference>
<comment type="caution">
    <text evidence="6">The sequence shown here is derived from an EMBL/GenBank/DDBJ whole genome shotgun (WGS) entry which is preliminary data.</text>
</comment>
<protein>
    <recommendedName>
        <fullName evidence="4">Protein SIP5</fullName>
    </recommendedName>
    <alternativeName>
        <fullName evidence="3">Protein sip5</fullName>
    </alternativeName>
</protein>
<name>A0A1J9PKV6_9EURO</name>
<comment type="function">
    <text evidence="1">May negatively regulate the SNF1 kinase.</text>
</comment>
<feature type="compositionally biased region" description="Acidic residues" evidence="5">
    <location>
        <begin position="667"/>
        <end position="676"/>
    </location>
</feature>
<feature type="compositionally biased region" description="Low complexity" evidence="5">
    <location>
        <begin position="767"/>
        <end position="780"/>
    </location>
</feature>
<sequence>MGNTSTKEARPSVGTSGRNGQGRDSLAGAVTLGGQSHLHNPSENLYPGGSSRHLRGSRPDLSFLGIGPAFERDGSVAERKETKQERDARRLARERAARIKERERSMREEHVDGGYLVTQGVYTGTEDFNKGVVRQLMIERRLAPFWKGLEDFSESWAEHQLMAAARGLPIPAPDEIPPELEYKLSPPRPSEEREAPEKNLKHLTVPIASRSQSYNSDTSSTTHPISPSISLQPQLPPNGSGSPATHLFRGRAKTMASLTASSKNSSPGEISPRELQLPKDPFVNGQPIEAYLYKNPIECPICFLYYPPYLNRTRCCDQLICSECFVQIKRADPHPPEHEQRGPNSPPPSNQANGQLVSEPAGCPFCVQPDFGVSYESPPFRRGLSYLPSHALSNTFTSPTSSTSSLASGNANSQSLPTRRRATSLSASSPTVITTDKIRPDWAQKLQTARAQAARRSAAATALHAAAYVNAMNNPGESRGMGSSSRRMLRQTTGHGSDSPTSQAGSVALLAERRPIAAERENDSPAESTSNLAPARASSRRNRMDELEEMMMMEAIRMSLASEEERRKKEEKEAKKEAKRREKEAKRAEKLARKNGLYSNNPSSTALDAAGSTAAGKTGRQLAPSMAAPGASTEKGKAVERPGSSAETPHNDPQSPGPPKLSLKPSDDDDDDDDNDLSSIFAPSSAAAAKRSHLRHISSASSSICSLAESTSGEPIISSSAPNSGNPAIESILSFRSLDAVIGDEDKGDSHTGQVEAVMKSNEPQQSVTDGTTPSSPSPDSELEAGEALGQNASSPSHGGPSLSKNENDIGDKELQPHSMEIIRKSNVMHGSDANLETAG</sequence>
<evidence type="ECO:0000256" key="2">
    <source>
        <dbReference type="ARBA" id="ARBA00010402"/>
    </source>
</evidence>
<evidence type="ECO:0000256" key="3">
    <source>
        <dbReference type="ARBA" id="ARBA00020215"/>
    </source>
</evidence>
<feature type="compositionally biased region" description="Low complexity" evidence="5">
    <location>
        <begin position="678"/>
        <end position="689"/>
    </location>
</feature>
<dbReference type="AlphaFoldDB" id="A0A1J9PKV6"/>
<dbReference type="GO" id="GO:0005737">
    <property type="term" value="C:cytoplasm"/>
    <property type="evidence" value="ECO:0007669"/>
    <property type="project" value="TreeGrafter"/>
</dbReference>
<feature type="compositionally biased region" description="Polar residues" evidence="5">
    <location>
        <begin position="717"/>
        <end position="726"/>
    </location>
</feature>
<proteinExistence type="inferred from homology"/>
<feature type="compositionally biased region" description="Basic and acidic residues" evidence="5">
    <location>
        <begin position="189"/>
        <end position="200"/>
    </location>
</feature>
<evidence type="ECO:0000313" key="7">
    <source>
        <dbReference type="Proteomes" id="UP000182235"/>
    </source>
</evidence>
<feature type="compositionally biased region" description="Polar residues" evidence="5">
    <location>
        <begin position="491"/>
        <end position="505"/>
    </location>
</feature>
<dbReference type="EMBL" id="LGRN01000104">
    <property type="protein sequence ID" value="OJD16506.1"/>
    <property type="molecule type" value="Genomic_DNA"/>
</dbReference>
<dbReference type="VEuPathDB" id="FungiDB:AJ78_03319"/>
<organism evidence="6 7">
    <name type="scientific">Emergomyces pasteurianus Ep9510</name>
    <dbReference type="NCBI Taxonomy" id="1447872"/>
    <lineage>
        <taxon>Eukaryota</taxon>
        <taxon>Fungi</taxon>
        <taxon>Dikarya</taxon>
        <taxon>Ascomycota</taxon>
        <taxon>Pezizomycotina</taxon>
        <taxon>Eurotiomycetes</taxon>
        <taxon>Eurotiomycetidae</taxon>
        <taxon>Onygenales</taxon>
        <taxon>Ajellomycetaceae</taxon>
        <taxon>Emergomyces</taxon>
    </lineage>
</organism>
<feature type="region of interest" description="Disordered" evidence="5">
    <location>
        <begin position="518"/>
        <end position="542"/>
    </location>
</feature>
<feature type="region of interest" description="Disordered" evidence="5">
    <location>
        <begin position="169"/>
        <end position="278"/>
    </location>
</feature>
<keyword evidence="7" id="KW-1185">Reference proteome</keyword>
<feature type="region of interest" description="Disordered" evidence="5">
    <location>
        <begin position="397"/>
        <end position="431"/>
    </location>
</feature>
<gene>
    <name evidence="6" type="ORF">AJ78_03319</name>
</gene>
<feature type="region of interest" description="Disordered" evidence="5">
    <location>
        <begin position="1"/>
        <end position="60"/>
    </location>
</feature>
<feature type="compositionally biased region" description="Basic and acidic residues" evidence="5">
    <location>
        <begin position="332"/>
        <end position="341"/>
    </location>
</feature>
<feature type="compositionally biased region" description="Low complexity" evidence="5">
    <location>
        <begin position="697"/>
        <end position="712"/>
    </location>
</feature>
<feature type="region of interest" description="Disordered" evidence="5">
    <location>
        <begin position="332"/>
        <end position="355"/>
    </location>
</feature>
<feature type="region of interest" description="Disordered" evidence="5">
    <location>
        <begin position="743"/>
        <end position="840"/>
    </location>
</feature>
<reference evidence="6 7" key="1">
    <citation type="submission" date="2015-07" db="EMBL/GenBank/DDBJ databases">
        <title>Emmonsia species relationships and genome sequence.</title>
        <authorList>
            <consortium name="The Broad Institute Genomics Platform"/>
            <person name="Cuomo C.A."/>
            <person name="Munoz J.F."/>
            <person name="Imamovic A."/>
            <person name="Priest M.E."/>
            <person name="Young S."/>
            <person name="Clay O.K."/>
            <person name="McEwen J.G."/>
        </authorList>
    </citation>
    <scope>NUCLEOTIDE SEQUENCE [LARGE SCALE GENOMIC DNA]</scope>
    <source>
        <strain evidence="6 7">UAMH 9510</strain>
    </source>
</reference>
<evidence type="ECO:0000256" key="1">
    <source>
        <dbReference type="ARBA" id="ARBA00003453"/>
    </source>
</evidence>
<feature type="compositionally biased region" description="Low complexity" evidence="5">
    <location>
        <begin position="397"/>
        <end position="413"/>
    </location>
</feature>
<feature type="compositionally biased region" description="Low complexity" evidence="5">
    <location>
        <begin position="216"/>
        <end position="233"/>
    </location>
</feature>
<accession>A0A1J9PKV6</accession>
<comment type="similarity">
    <text evidence="2">Belongs to the SIP5 family.</text>
</comment>
<feature type="region of interest" description="Disordered" evidence="5">
    <location>
        <begin position="560"/>
        <end position="728"/>
    </location>
</feature>
<feature type="compositionally biased region" description="Basic and acidic residues" evidence="5">
    <location>
        <begin position="563"/>
        <end position="592"/>
    </location>
</feature>
<dbReference type="CDD" id="cd24139">
    <property type="entry name" value="SIP5-like"/>
    <property type="match status" value="1"/>
</dbReference>
<dbReference type="OrthoDB" id="21471at2759"/>
<dbReference type="STRING" id="1447872.A0A1J9PKV6"/>
<feature type="compositionally biased region" description="Basic and acidic residues" evidence="5">
    <location>
        <begin position="806"/>
        <end position="824"/>
    </location>
</feature>
<dbReference type="PANTHER" id="PTHR31315:SF1">
    <property type="entry name" value="PROTEIN SIP5"/>
    <property type="match status" value="1"/>
</dbReference>
<feature type="region of interest" description="Disordered" evidence="5">
    <location>
        <begin position="472"/>
        <end position="506"/>
    </location>
</feature>
<feature type="compositionally biased region" description="Polar residues" evidence="5">
    <location>
        <begin position="256"/>
        <end position="268"/>
    </location>
</feature>
<evidence type="ECO:0000313" key="6">
    <source>
        <dbReference type="EMBL" id="OJD16506.1"/>
    </source>
</evidence>
<feature type="compositionally biased region" description="Polar residues" evidence="5">
    <location>
        <begin position="33"/>
        <end position="43"/>
    </location>
</feature>